<comment type="caution">
    <text evidence="1">The sequence shown here is derived from an EMBL/GenBank/DDBJ whole genome shotgun (WGS) entry which is preliminary data.</text>
</comment>
<evidence type="ECO:0000313" key="2">
    <source>
        <dbReference type="Proteomes" id="UP000270216"/>
    </source>
</evidence>
<name>A0ABX9ZIA8_9BURK</name>
<gene>
    <name evidence="1" type="ORF">EJE83_23430</name>
</gene>
<protein>
    <submittedName>
        <fullName evidence="1">DUF5076 domain-containing protein</fullName>
    </submittedName>
</protein>
<dbReference type="Pfam" id="PF16826">
    <property type="entry name" value="DUF5076"/>
    <property type="match status" value="1"/>
</dbReference>
<sequence>MSNPDSVVLDDDAIDILRVWTADQTMYCSMTIGRYQEAKQISEEAL</sequence>
<dbReference type="GeneID" id="98907224"/>
<dbReference type="RefSeq" id="WP_107338493.1">
    <property type="nucleotide sequence ID" value="NZ_CABPSX010000005.1"/>
</dbReference>
<keyword evidence="2" id="KW-1185">Reference proteome</keyword>
<dbReference type="EMBL" id="RWHX01000065">
    <property type="protein sequence ID" value="RSK75539.1"/>
    <property type="molecule type" value="Genomic_DNA"/>
</dbReference>
<dbReference type="InterPro" id="IPR031796">
    <property type="entry name" value="DUF5076"/>
</dbReference>
<evidence type="ECO:0000313" key="1">
    <source>
        <dbReference type="EMBL" id="RSK75539.1"/>
    </source>
</evidence>
<reference evidence="1 2" key="1">
    <citation type="submission" date="2018-12" db="EMBL/GenBank/DDBJ databases">
        <title>Whole genome sequence of a Pandoraea apista isolate from a patient with cystic fibrosis.</title>
        <authorList>
            <person name="Kenna D.T."/>
            <person name="Turton J.F."/>
        </authorList>
    </citation>
    <scope>NUCLEOTIDE SEQUENCE [LARGE SCALE GENOMIC DNA]</scope>
    <source>
        <strain evidence="1 2">Pa13324</strain>
    </source>
</reference>
<proteinExistence type="predicted"/>
<dbReference type="Proteomes" id="UP000270216">
    <property type="component" value="Unassembled WGS sequence"/>
</dbReference>
<organism evidence="1 2">
    <name type="scientific">Pandoraea apista</name>
    <dbReference type="NCBI Taxonomy" id="93218"/>
    <lineage>
        <taxon>Bacteria</taxon>
        <taxon>Pseudomonadati</taxon>
        <taxon>Pseudomonadota</taxon>
        <taxon>Betaproteobacteria</taxon>
        <taxon>Burkholderiales</taxon>
        <taxon>Burkholderiaceae</taxon>
        <taxon>Pandoraea</taxon>
    </lineage>
</organism>
<accession>A0ABX9ZIA8</accession>